<feature type="domain" description="HTH marR-type" evidence="4">
    <location>
        <begin position="8"/>
        <end position="139"/>
    </location>
</feature>
<reference evidence="5 6" key="1">
    <citation type="journal article" date="2012" name="Stand. Genomic Sci.">
        <title>Complete genome sequence of Terriglobus saanensis type strain SP1PR4(T), an Acidobacteria from tundra soil.</title>
        <authorList>
            <person name="Rawat S.R."/>
            <person name="Mannisto M.K."/>
            <person name="Starovoytov V."/>
            <person name="Goodwin L."/>
            <person name="Nolan M."/>
            <person name="Hauser L."/>
            <person name="Land M."/>
            <person name="Davenport K.W."/>
            <person name="Woyke T."/>
            <person name="Haggblom M.M."/>
        </authorList>
    </citation>
    <scope>NUCLEOTIDE SEQUENCE</scope>
    <source>
        <strain evidence="6">ATCC BAA-1853 / DSM 23119 / SP1PR4</strain>
    </source>
</reference>
<dbReference type="eggNOG" id="COG1846">
    <property type="taxonomic scope" value="Bacteria"/>
</dbReference>
<dbReference type="Gene3D" id="1.10.10.10">
    <property type="entry name" value="Winged helix-like DNA-binding domain superfamily/Winged helix DNA-binding domain"/>
    <property type="match status" value="1"/>
</dbReference>
<dbReference type="InterPro" id="IPR000835">
    <property type="entry name" value="HTH_MarR-typ"/>
</dbReference>
<accession>E8V7Y8</accession>
<dbReference type="PANTHER" id="PTHR42756">
    <property type="entry name" value="TRANSCRIPTIONAL REGULATOR, MARR"/>
    <property type="match status" value="1"/>
</dbReference>
<gene>
    <name evidence="5" type="ordered locus">AciPR4_2109</name>
</gene>
<keyword evidence="3" id="KW-0804">Transcription</keyword>
<dbReference type="SMART" id="SM00347">
    <property type="entry name" value="HTH_MARR"/>
    <property type="match status" value="1"/>
</dbReference>
<sequence length="143" mass="15758">MKPNPGDPGCTCYRLRQSARIVSRTYDTFLAPCGISIGQFGLLITLSAMKGESISSLAEVLQMDRTTLTRNLIPLQKLGYISVEQASDKRARSLSLTVTGQKTLTVARPKWKAAQRSLEKKVGKAEVNLLNVTLENTLLHLQK</sequence>
<proteinExistence type="predicted"/>
<evidence type="ECO:0000256" key="1">
    <source>
        <dbReference type="ARBA" id="ARBA00023015"/>
    </source>
</evidence>
<dbReference type="GO" id="GO:0003677">
    <property type="term" value="F:DNA binding"/>
    <property type="evidence" value="ECO:0007669"/>
    <property type="project" value="UniProtKB-KW"/>
</dbReference>
<dbReference type="HOGENOM" id="CLU_083287_35_2_0"/>
<dbReference type="PROSITE" id="PS50995">
    <property type="entry name" value="HTH_MARR_2"/>
    <property type="match status" value="1"/>
</dbReference>
<dbReference type="OrthoDB" id="119252at2"/>
<keyword evidence="2" id="KW-0238">DNA-binding</keyword>
<evidence type="ECO:0000256" key="3">
    <source>
        <dbReference type="ARBA" id="ARBA00023163"/>
    </source>
</evidence>
<dbReference type="Proteomes" id="UP000006844">
    <property type="component" value="Chromosome"/>
</dbReference>
<evidence type="ECO:0000313" key="6">
    <source>
        <dbReference type="Proteomes" id="UP000006844"/>
    </source>
</evidence>
<keyword evidence="6" id="KW-1185">Reference proteome</keyword>
<dbReference type="InterPro" id="IPR036388">
    <property type="entry name" value="WH-like_DNA-bd_sf"/>
</dbReference>
<dbReference type="EMBL" id="CP002467">
    <property type="protein sequence ID" value="ADV82912.1"/>
    <property type="molecule type" value="Genomic_DNA"/>
</dbReference>
<dbReference type="KEGG" id="tsa:AciPR4_2109"/>
<dbReference type="Pfam" id="PF01047">
    <property type="entry name" value="MarR"/>
    <property type="match status" value="1"/>
</dbReference>
<keyword evidence="1" id="KW-0805">Transcription regulation</keyword>
<dbReference type="RefSeq" id="WP_013568645.1">
    <property type="nucleotide sequence ID" value="NC_014963.1"/>
</dbReference>
<name>E8V7Y8_TERSS</name>
<evidence type="ECO:0000313" key="5">
    <source>
        <dbReference type="EMBL" id="ADV82912.1"/>
    </source>
</evidence>
<dbReference type="STRING" id="401053.AciPR4_2109"/>
<dbReference type="GO" id="GO:0003700">
    <property type="term" value="F:DNA-binding transcription factor activity"/>
    <property type="evidence" value="ECO:0007669"/>
    <property type="project" value="InterPro"/>
</dbReference>
<dbReference type="SUPFAM" id="SSF46785">
    <property type="entry name" value="Winged helix' DNA-binding domain"/>
    <property type="match status" value="1"/>
</dbReference>
<dbReference type="InterPro" id="IPR036390">
    <property type="entry name" value="WH_DNA-bd_sf"/>
</dbReference>
<dbReference type="PANTHER" id="PTHR42756:SF1">
    <property type="entry name" value="TRANSCRIPTIONAL REPRESSOR OF EMRAB OPERON"/>
    <property type="match status" value="1"/>
</dbReference>
<evidence type="ECO:0000256" key="2">
    <source>
        <dbReference type="ARBA" id="ARBA00023125"/>
    </source>
</evidence>
<organism evidence="5 6">
    <name type="scientific">Terriglobus saanensis (strain ATCC BAA-1853 / DSM 23119 / SP1PR4)</name>
    <dbReference type="NCBI Taxonomy" id="401053"/>
    <lineage>
        <taxon>Bacteria</taxon>
        <taxon>Pseudomonadati</taxon>
        <taxon>Acidobacteriota</taxon>
        <taxon>Terriglobia</taxon>
        <taxon>Terriglobales</taxon>
        <taxon>Acidobacteriaceae</taxon>
        <taxon>Terriglobus</taxon>
    </lineage>
</organism>
<evidence type="ECO:0000259" key="4">
    <source>
        <dbReference type="PROSITE" id="PS50995"/>
    </source>
</evidence>
<protein>
    <submittedName>
        <fullName evidence="5">Regulatory protein MarR</fullName>
    </submittedName>
</protein>
<dbReference type="AlphaFoldDB" id="E8V7Y8"/>